<comment type="caution">
    <text evidence="2">The sequence shown here is derived from an EMBL/GenBank/DDBJ whole genome shotgun (WGS) entry which is preliminary data.</text>
</comment>
<keyword evidence="1" id="KW-0812">Transmembrane</keyword>
<proteinExistence type="predicted"/>
<protein>
    <submittedName>
        <fullName evidence="2">Uncharacterized protein</fullName>
    </submittedName>
</protein>
<keyword evidence="1" id="KW-0472">Membrane</keyword>
<reference evidence="2 3" key="1">
    <citation type="submission" date="2019-10" db="EMBL/GenBank/DDBJ databases">
        <title>Bacillus from the desert of Cuatro Cinegas, Coahuila.</title>
        <authorList>
            <person name="Olmedo-Alvarez G."/>
            <person name="Saldana S."/>
            <person name="Barcelo D."/>
        </authorList>
    </citation>
    <scope>NUCLEOTIDE SEQUENCE [LARGE SCALE GENOMIC DNA]</scope>
    <source>
        <strain evidence="2 3">CH417_13T</strain>
    </source>
</reference>
<evidence type="ECO:0000256" key="1">
    <source>
        <dbReference type="SAM" id="Phobius"/>
    </source>
</evidence>
<name>A0A9W7UZE3_BACCE</name>
<accession>A0A9W7UZE3</accession>
<evidence type="ECO:0000313" key="3">
    <source>
        <dbReference type="Proteomes" id="UP000475765"/>
    </source>
</evidence>
<sequence length="63" mass="7664">MSTKFFILFVACDVNVIGDLFYITPLSSNRQYVFIKNIKRLIYFKISLFITYHSIHLLFFYNW</sequence>
<feature type="transmembrane region" description="Helical" evidence="1">
    <location>
        <begin position="42"/>
        <end position="61"/>
    </location>
</feature>
<dbReference type="EMBL" id="WBPP01000003">
    <property type="protein sequence ID" value="KAB2400682.1"/>
    <property type="molecule type" value="Genomic_DNA"/>
</dbReference>
<dbReference type="Proteomes" id="UP000475765">
    <property type="component" value="Unassembled WGS sequence"/>
</dbReference>
<dbReference type="AlphaFoldDB" id="A0A9W7UZE3"/>
<feature type="transmembrane region" description="Helical" evidence="1">
    <location>
        <begin position="6"/>
        <end position="22"/>
    </location>
</feature>
<keyword evidence="1" id="KW-1133">Transmembrane helix</keyword>
<organism evidence="2 3">
    <name type="scientific">Bacillus cereus</name>
    <dbReference type="NCBI Taxonomy" id="1396"/>
    <lineage>
        <taxon>Bacteria</taxon>
        <taxon>Bacillati</taxon>
        <taxon>Bacillota</taxon>
        <taxon>Bacilli</taxon>
        <taxon>Bacillales</taxon>
        <taxon>Bacillaceae</taxon>
        <taxon>Bacillus</taxon>
        <taxon>Bacillus cereus group</taxon>
    </lineage>
</organism>
<gene>
    <name evidence="2" type="ORF">F8172_00425</name>
</gene>
<evidence type="ECO:0000313" key="2">
    <source>
        <dbReference type="EMBL" id="KAB2400682.1"/>
    </source>
</evidence>